<protein>
    <submittedName>
        <fullName evidence="2">Uncharacterized protein</fullName>
    </submittedName>
</protein>
<keyword evidence="1" id="KW-0812">Transmembrane</keyword>
<feature type="transmembrane region" description="Helical" evidence="1">
    <location>
        <begin position="44"/>
        <end position="60"/>
    </location>
</feature>
<comment type="caution">
    <text evidence="2">The sequence shown here is derived from an EMBL/GenBank/DDBJ whole genome shotgun (WGS) entry which is preliminary data.</text>
</comment>
<proteinExistence type="predicted"/>
<evidence type="ECO:0000256" key="1">
    <source>
        <dbReference type="SAM" id="Phobius"/>
    </source>
</evidence>
<evidence type="ECO:0000313" key="2">
    <source>
        <dbReference type="EMBL" id="MCY6372728.1"/>
    </source>
</evidence>
<name>A0ABT4CUH9_9CLOT</name>
<sequence length="64" mass="7387">MNKKSNNKNIKPNKNGWRILAFVFSVFILGTAIGKKFQLSPMEWVALVFWFVGIGIYKYSTTDK</sequence>
<gene>
    <name evidence="2" type="ORF">OXH55_19235</name>
</gene>
<keyword evidence="1" id="KW-1133">Transmembrane helix</keyword>
<organism evidence="2 3">
    <name type="scientific">Clostridium ganghwense</name>
    <dbReference type="NCBI Taxonomy" id="312089"/>
    <lineage>
        <taxon>Bacteria</taxon>
        <taxon>Bacillati</taxon>
        <taxon>Bacillota</taxon>
        <taxon>Clostridia</taxon>
        <taxon>Eubacteriales</taxon>
        <taxon>Clostridiaceae</taxon>
        <taxon>Clostridium</taxon>
    </lineage>
</organism>
<dbReference type="Proteomes" id="UP001079657">
    <property type="component" value="Unassembled WGS sequence"/>
</dbReference>
<reference evidence="2" key="1">
    <citation type="submission" date="2022-12" db="EMBL/GenBank/DDBJ databases">
        <authorList>
            <person name="Wang J."/>
        </authorList>
    </citation>
    <scope>NUCLEOTIDE SEQUENCE</scope>
    <source>
        <strain evidence="2">HY-42-06</strain>
    </source>
</reference>
<keyword evidence="3" id="KW-1185">Reference proteome</keyword>
<dbReference type="EMBL" id="JAPQES010000010">
    <property type="protein sequence ID" value="MCY6372728.1"/>
    <property type="molecule type" value="Genomic_DNA"/>
</dbReference>
<keyword evidence="1" id="KW-0472">Membrane</keyword>
<evidence type="ECO:0000313" key="3">
    <source>
        <dbReference type="Proteomes" id="UP001079657"/>
    </source>
</evidence>
<accession>A0ABT4CUH9</accession>
<dbReference type="RefSeq" id="WP_268051786.1">
    <property type="nucleotide sequence ID" value="NZ_JAPQES010000010.1"/>
</dbReference>